<feature type="region of interest" description="Disordered" evidence="1">
    <location>
        <begin position="269"/>
        <end position="292"/>
    </location>
</feature>
<gene>
    <name evidence="2" type="ORF">AVDCRST_MAG71-1623</name>
</gene>
<feature type="non-terminal residue" evidence="2">
    <location>
        <position position="369"/>
    </location>
</feature>
<feature type="region of interest" description="Disordered" evidence="1">
    <location>
        <begin position="79"/>
        <end position="229"/>
    </location>
</feature>
<accession>A0A6J4LB68</accession>
<name>A0A6J4LB68_9GAMM</name>
<feature type="region of interest" description="Disordered" evidence="1">
    <location>
        <begin position="1"/>
        <end position="37"/>
    </location>
</feature>
<dbReference type="GO" id="GO:0008686">
    <property type="term" value="F:3,4-dihydroxy-2-butanone-4-phosphate synthase activity"/>
    <property type="evidence" value="ECO:0007669"/>
    <property type="project" value="UniProtKB-EC"/>
</dbReference>
<dbReference type="AlphaFoldDB" id="A0A6J4LB68"/>
<feature type="compositionally biased region" description="Basic residues" evidence="1">
    <location>
        <begin position="14"/>
        <end position="26"/>
    </location>
</feature>
<dbReference type="GO" id="GO:0003935">
    <property type="term" value="F:GTP cyclohydrolase II activity"/>
    <property type="evidence" value="ECO:0007669"/>
    <property type="project" value="UniProtKB-EC"/>
</dbReference>
<dbReference type="EC" id="4.1.99.12" evidence="2"/>
<keyword evidence="2" id="KW-0378">Hydrolase</keyword>
<feature type="compositionally biased region" description="Low complexity" evidence="1">
    <location>
        <begin position="314"/>
        <end position="324"/>
    </location>
</feature>
<feature type="compositionally biased region" description="Basic residues" evidence="1">
    <location>
        <begin position="276"/>
        <end position="292"/>
    </location>
</feature>
<feature type="compositionally biased region" description="Basic residues" evidence="1">
    <location>
        <begin position="91"/>
        <end position="103"/>
    </location>
</feature>
<reference evidence="2" key="1">
    <citation type="submission" date="2020-02" db="EMBL/GenBank/DDBJ databases">
        <authorList>
            <person name="Meier V. D."/>
        </authorList>
    </citation>
    <scope>NUCLEOTIDE SEQUENCE</scope>
    <source>
        <strain evidence="2">AVDCRST_MAG71</strain>
    </source>
</reference>
<feature type="compositionally biased region" description="Basic and acidic residues" evidence="1">
    <location>
        <begin position="184"/>
        <end position="194"/>
    </location>
</feature>
<feature type="compositionally biased region" description="Basic and acidic residues" evidence="1">
    <location>
        <begin position="104"/>
        <end position="120"/>
    </location>
</feature>
<feature type="compositionally biased region" description="Basic and acidic residues" evidence="1">
    <location>
        <begin position="80"/>
        <end position="90"/>
    </location>
</feature>
<organism evidence="2">
    <name type="scientific">uncultured Lysobacter sp</name>
    <dbReference type="NCBI Taxonomy" id="271060"/>
    <lineage>
        <taxon>Bacteria</taxon>
        <taxon>Pseudomonadati</taxon>
        <taxon>Pseudomonadota</taxon>
        <taxon>Gammaproteobacteria</taxon>
        <taxon>Lysobacterales</taxon>
        <taxon>Lysobacteraceae</taxon>
        <taxon>Lysobacter</taxon>
        <taxon>environmental samples</taxon>
    </lineage>
</organism>
<proteinExistence type="predicted"/>
<dbReference type="EMBL" id="CADCUA010000393">
    <property type="protein sequence ID" value="CAA9328022.1"/>
    <property type="molecule type" value="Genomic_DNA"/>
</dbReference>
<feature type="non-terminal residue" evidence="2">
    <location>
        <position position="1"/>
    </location>
</feature>
<feature type="compositionally biased region" description="Basic and acidic residues" evidence="1">
    <location>
        <begin position="201"/>
        <end position="214"/>
    </location>
</feature>
<evidence type="ECO:0000256" key="1">
    <source>
        <dbReference type="SAM" id="MobiDB-lite"/>
    </source>
</evidence>
<evidence type="ECO:0000313" key="2">
    <source>
        <dbReference type="EMBL" id="CAA9328022.1"/>
    </source>
</evidence>
<protein>
    <submittedName>
        <fullName evidence="2">3,4-dihydroxy-2-butanone 4-phosphate synthase / GTP cyclohydrolase II</fullName>
        <ecNumber evidence="2">3.5.4.25</ecNumber>
        <ecNumber evidence="2">4.1.99.12</ecNumber>
    </submittedName>
</protein>
<feature type="region of interest" description="Disordered" evidence="1">
    <location>
        <begin position="313"/>
        <end position="369"/>
    </location>
</feature>
<dbReference type="EC" id="3.5.4.25" evidence="2"/>
<keyword evidence="2" id="KW-0456">Lyase</keyword>
<sequence>EFCTDPRTAGGNPRRPHGRDRRRRGSRERGRFDHGRRARAAAGHQLHGHACAWPGVPVADARALPPARPAADGAVQHLAAPDELHRLDRGGRRRDHRHQRLRPRAHDPHRGAARCERARPEPAGTYLPADRAARWRAQPRGPHRSGKRSGAARGAGAGRRAGGDPQPRRQHGAPAGAGGVRARARVEDRFDRGADPLPAGDRAHDRARRYARDRNRTRRVPAGQLSRPPEPCAALRAAAWRRRCLGADARARPCAEPARRCAALAPAGLRAGGGRRAGRDRARRPRRAGAAGRYRRRRCAACTRAPGAAGGVAGARARPCAGRVAAHRRGRADPGRPRAGQAACDRHAAQADRPGGLRPGSGRVRRGAL</sequence>